<dbReference type="SUPFAM" id="SSF57850">
    <property type="entry name" value="RING/U-box"/>
    <property type="match status" value="1"/>
</dbReference>
<name>A0A1M6EMB0_9FLAO</name>
<proteinExistence type="predicted"/>
<dbReference type="EMBL" id="FQYP01000003">
    <property type="protein sequence ID" value="SHI86573.1"/>
    <property type="molecule type" value="Genomic_DNA"/>
</dbReference>
<organism evidence="2 3">
    <name type="scientific">Aquimarina spongiae</name>
    <dbReference type="NCBI Taxonomy" id="570521"/>
    <lineage>
        <taxon>Bacteria</taxon>
        <taxon>Pseudomonadati</taxon>
        <taxon>Bacteroidota</taxon>
        <taxon>Flavobacteriia</taxon>
        <taxon>Flavobacteriales</taxon>
        <taxon>Flavobacteriaceae</taxon>
        <taxon>Aquimarina</taxon>
    </lineage>
</organism>
<dbReference type="AlphaFoldDB" id="A0A1M6EMB0"/>
<gene>
    <name evidence="2" type="ORF">SAMN04488508_103478</name>
</gene>
<accession>A0A1M6EMB0</accession>
<dbReference type="InterPro" id="IPR001607">
    <property type="entry name" value="Znf_UBP"/>
</dbReference>
<dbReference type="InterPro" id="IPR013083">
    <property type="entry name" value="Znf_RING/FYVE/PHD"/>
</dbReference>
<dbReference type="OrthoDB" id="120315at2"/>
<dbReference type="STRING" id="570521.SAMN04488508_103478"/>
<dbReference type="Gene3D" id="3.30.40.10">
    <property type="entry name" value="Zinc/RING finger domain, C3HC4 (zinc finger)"/>
    <property type="match status" value="1"/>
</dbReference>
<sequence length="94" mass="11062">MQLKPKICDHLKDFDAENLKRHERFECAECVKTGDTWVHLRTCQICGVTLCCDSSPNKHASAHYQSHKDHNIVISAEPNERWAWCYEHKSFLEY</sequence>
<dbReference type="Proteomes" id="UP000184432">
    <property type="component" value="Unassembled WGS sequence"/>
</dbReference>
<evidence type="ECO:0000259" key="1">
    <source>
        <dbReference type="PROSITE" id="PS50271"/>
    </source>
</evidence>
<evidence type="ECO:0000313" key="3">
    <source>
        <dbReference type="Proteomes" id="UP000184432"/>
    </source>
</evidence>
<evidence type="ECO:0000313" key="2">
    <source>
        <dbReference type="EMBL" id="SHI86573.1"/>
    </source>
</evidence>
<dbReference type="Pfam" id="PF02148">
    <property type="entry name" value="zf-UBP"/>
    <property type="match status" value="1"/>
</dbReference>
<dbReference type="RefSeq" id="WP_073315804.1">
    <property type="nucleotide sequence ID" value="NZ_FQYP01000003.1"/>
</dbReference>
<reference evidence="3" key="1">
    <citation type="submission" date="2016-11" db="EMBL/GenBank/DDBJ databases">
        <authorList>
            <person name="Varghese N."/>
            <person name="Submissions S."/>
        </authorList>
    </citation>
    <scope>NUCLEOTIDE SEQUENCE [LARGE SCALE GENOMIC DNA]</scope>
    <source>
        <strain evidence="3">DSM 22623</strain>
    </source>
</reference>
<dbReference type="GO" id="GO:0008270">
    <property type="term" value="F:zinc ion binding"/>
    <property type="evidence" value="ECO:0007669"/>
    <property type="project" value="InterPro"/>
</dbReference>
<dbReference type="PROSITE" id="PS50271">
    <property type="entry name" value="ZF_UBP"/>
    <property type="match status" value="1"/>
</dbReference>
<feature type="domain" description="UBP-type" evidence="1">
    <location>
        <begin position="6"/>
        <end position="94"/>
    </location>
</feature>
<keyword evidence="3" id="KW-1185">Reference proteome</keyword>
<protein>
    <recommendedName>
        <fullName evidence="1">UBP-type domain-containing protein</fullName>
    </recommendedName>
</protein>